<dbReference type="PANTHER" id="PTHR33801:SF7">
    <property type="entry name" value="ABSCISIC STRESS-RIPENING PROTEIN 2"/>
    <property type="match status" value="1"/>
</dbReference>
<comment type="similarity">
    <text evidence="1">Belongs to the abscisic acid and water stress-induced protein family.</text>
</comment>
<keyword evidence="4" id="KW-1185">Reference proteome</keyword>
<feature type="region of interest" description="Disordered" evidence="2">
    <location>
        <begin position="1"/>
        <end position="26"/>
    </location>
</feature>
<protein>
    <submittedName>
        <fullName evidence="3">Uncharacterized protein</fullName>
    </submittedName>
</protein>
<gene>
    <name evidence="3" type="ORF">CCAM_LOCUS42079</name>
</gene>
<name>A0A484NH78_9ASTE</name>
<feature type="region of interest" description="Disordered" evidence="2">
    <location>
        <begin position="95"/>
        <end position="123"/>
    </location>
</feature>
<dbReference type="EMBL" id="OOIL02006685">
    <property type="protein sequence ID" value="VFR00304.1"/>
    <property type="molecule type" value="Genomic_DNA"/>
</dbReference>
<dbReference type="PANTHER" id="PTHR33801">
    <property type="entry name" value="ABSCISIC STRESS-RIPENING PROTEIN 5"/>
    <property type="match status" value="1"/>
</dbReference>
<dbReference type="Proteomes" id="UP000595140">
    <property type="component" value="Unassembled WGS sequence"/>
</dbReference>
<evidence type="ECO:0000313" key="4">
    <source>
        <dbReference type="Proteomes" id="UP000595140"/>
    </source>
</evidence>
<feature type="compositionally biased region" description="Basic residues" evidence="2">
    <location>
        <begin position="8"/>
        <end position="20"/>
    </location>
</feature>
<evidence type="ECO:0000313" key="3">
    <source>
        <dbReference type="EMBL" id="VFR00304.1"/>
    </source>
</evidence>
<accession>A0A484NH78</accession>
<reference evidence="3 4" key="1">
    <citation type="submission" date="2018-04" db="EMBL/GenBank/DDBJ databases">
        <authorList>
            <person name="Vogel A."/>
        </authorList>
    </citation>
    <scope>NUCLEOTIDE SEQUENCE [LARGE SCALE GENOMIC DNA]</scope>
</reference>
<dbReference type="InterPro" id="IPR003496">
    <property type="entry name" value="ABA_WDS"/>
</dbReference>
<dbReference type="AlphaFoldDB" id="A0A484NH78"/>
<organism evidence="3 4">
    <name type="scientific">Cuscuta campestris</name>
    <dbReference type="NCBI Taxonomy" id="132261"/>
    <lineage>
        <taxon>Eukaryota</taxon>
        <taxon>Viridiplantae</taxon>
        <taxon>Streptophyta</taxon>
        <taxon>Embryophyta</taxon>
        <taxon>Tracheophyta</taxon>
        <taxon>Spermatophyta</taxon>
        <taxon>Magnoliopsida</taxon>
        <taxon>eudicotyledons</taxon>
        <taxon>Gunneridae</taxon>
        <taxon>Pentapetalae</taxon>
        <taxon>asterids</taxon>
        <taxon>lamiids</taxon>
        <taxon>Solanales</taxon>
        <taxon>Convolvulaceae</taxon>
        <taxon>Cuscuteae</taxon>
        <taxon>Cuscuta</taxon>
        <taxon>Cuscuta subgen. Grammica</taxon>
        <taxon>Cuscuta sect. Cleistogrammica</taxon>
    </lineage>
</organism>
<sequence length="123" mass="14269">MAEENHGHHFVHHHFLHHHDHKEEEGPIDHKMDEKHHKKLEHLGEAAVAAAGTFALHEKHEAKKEGEHAHRHKIEEEVAAAVAVGAGGFVFHEHHEKKEAHKEEKEEHHHHRRHHGQFATNLN</sequence>
<dbReference type="Pfam" id="PF02496">
    <property type="entry name" value="ABA_WDS"/>
    <property type="match status" value="1"/>
</dbReference>
<evidence type="ECO:0000256" key="1">
    <source>
        <dbReference type="ARBA" id="ARBA00007160"/>
    </source>
</evidence>
<feature type="compositionally biased region" description="Basic and acidic residues" evidence="2">
    <location>
        <begin position="95"/>
        <end position="107"/>
    </location>
</feature>
<evidence type="ECO:0000256" key="2">
    <source>
        <dbReference type="SAM" id="MobiDB-lite"/>
    </source>
</evidence>
<proteinExistence type="inferred from homology"/>